<accession>A0A812PV37</accession>
<dbReference type="EMBL" id="CAJNDS010002204">
    <property type="protein sequence ID" value="CAE7370837.1"/>
    <property type="molecule type" value="Genomic_DNA"/>
</dbReference>
<dbReference type="OrthoDB" id="10636682at2759"/>
<comment type="caution">
    <text evidence="1">The sequence shown here is derived from an EMBL/GenBank/DDBJ whole genome shotgun (WGS) entry which is preliminary data.</text>
</comment>
<name>A0A812PV37_9DINO</name>
<dbReference type="AlphaFoldDB" id="A0A812PV37"/>
<dbReference type="Proteomes" id="UP000604046">
    <property type="component" value="Unassembled WGS sequence"/>
</dbReference>
<gene>
    <name evidence="1" type="primary">CKMT2</name>
    <name evidence="1" type="ORF">SNAT2548_LOCUS20235</name>
</gene>
<protein>
    <submittedName>
        <fullName evidence="1">CKMT2 protein</fullName>
    </submittedName>
</protein>
<evidence type="ECO:0000313" key="1">
    <source>
        <dbReference type="EMBL" id="CAE7370837.1"/>
    </source>
</evidence>
<sequence>MAYVFRAKKSVAAVPSSRRLAWLQARDAEERSEWEPPGSSGSGDDRFMQEKLPRPVMADLMAGPNVPLSKAFLSCVWVRSTISLILFVNNLYRRSWRVCFIAAALDCSTSLGGQCLPLCGPRIAVDNQACEFVLEEIAKLEARGDLFMASAQLSSHPCGLRVDPFKRNGAMVYASKEEAEYTAPFAFSIAVAASWWAVRRTVRDVLAEFGVLPEDFVYVGQGRHSHRVPTTIWKSPKVPGHSCKPSEWLPSYVQRIKSTLSSRLAELGRTLVCDCPLEQMCKADVLAGLICAEGPPQVSSGDGRGRMAANLATRSDAEFTGFMSQESLVLRFRKLFPAQWFHDFKFPMVEDLGCAIRTGKTAASERHYHLYILVRRTWRVQQVLDMGFAAKLAAFSLLPSFYRLLRSWLV</sequence>
<evidence type="ECO:0000313" key="2">
    <source>
        <dbReference type="Proteomes" id="UP000604046"/>
    </source>
</evidence>
<proteinExistence type="predicted"/>
<keyword evidence="2" id="KW-1185">Reference proteome</keyword>
<organism evidence="1 2">
    <name type="scientific">Symbiodinium natans</name>
    <dbReference type="NCBI Taxonomy" id="878477"/>
    <lineage>
        <taxon>Eukaryota</taxon>
        <taxon>Sar</taxon>
        <taxon>Alveolata</taxon>
        <taxon>Dinophyceae</taxon>
        <taxon>Suessiales</taxon>
        <taxon>Symbiodiniaceae</taxon>
        <taxon>Symbiodinium</taxon>
    </lineage>
</organism>
<reference evidence="1" key="1">
    <citation type="submission" date="2021-02" db="EMBL/GenBank/DDBJ databases">
        <authorList>
            <person name="Dougan E. K."/>
            <person name="Rhodes N."/>
            <person name="Thang M."/>
            <person name="Chan C."/>
        </authorList>
    </citation>
    <scope>NUCLEOTIDE SEQUENCE</scope>
</reference>